<feature type="transmembrane region" description="Helical" evidence="1">
    <location>
        <begin position="371"/>
        <end position="396"/>
    </location>
</feature>
<dbReference type="InterPro" id="IPR026749">
    <property type="entry name" value="Tmem135"/>
</dbReference>
<name>A0A6A7C9L5_9PEZI</name>
<organism evidence="2 3">
    <name type="scientific">Piedraia hortae CBS 480.64</name>
    <dbReference type="NCBI Taxonomy" id="1314780"/>
    <lineage>
        <taxon>Eukaryota</taxon>
        <taxon>Fungi</taxon>
        <taxon>Dikarya</taxon>
        <taxon>Ascomycota</taxon>
        <taxon>Pezizomycotina</taxon>
        <taxon>Dothideomycetes</taxon>
        <taxon>Dothideomycetidae</taxon>
        <taxon>Capnodiales</taxon>
        <taxon>Piedraiaceae</taxon>
        <taxon>Piedraia</taxon>
    </lineage>
</organism>
<dbReference type="PANTHER" id="PTHR12459">
    <property type="entry name" value="TRANSMEMBRANE PROTEIN 135-RELATED"/>
    <property type="match status" value="1"/>
</dbReference>
<accession>A0A6A7C9L5</accession>
<reference evidence="2" key="1">
    <citation type="journal article" date="2020" name="Stud. Mycol.">
        <title>101 Dothideomycetes genomes: a test case for predicting lifestyles and emergence of pathogens.</title>
        <authorList>
            <person name="Haridas S."/>
            <person name="Albert R."/>
            <person name="Binder M."/>
            <person name="Bloem J."/>
            <person name="Labutti K."/>
            <person name="Salamov A."/>
            <person name="Andreopoulos B."/>
            <person name="Baker S."/>
            <person name="Barry K."/>
            <person name="Bills G."/>
            <person name="Bluhm B."/>
            <person name="Cannon C."/>
            <person name="Castanera R."/>
            <person name="Culley D."/>
            <person name="Daum C."/>
            <person name="Ezra D."/>
            <person name="Gonzalez J."/>
            <person name="Henrissat B."/>
            <person name="Kuo A."/>
            <person name="Liang C."/>
            <person name="Lipzen A."/>
            <person name="Lutzoni F."/>
            <person name="Magnuson J."/>
            <person name="Mondo S."/>
            <person name="Nolan M."/>
            <person name="Ohm R."/>
            <person name="Pangilinan J."/>
            <person name="Park H.-J."/>
            <person name="Ramirez L."/>
            <person name="Alfaro M."/>
            <person name="Sun H."/>
            <person name="Tritt A."/>
            <person name="Yoshinaga Y."/>
            <person name="Zwiers L.-H."/>
            <person name="Turgeon B."/>
            <person name="Goodwin S."/>
            <person name="Spatafora J."/>
            <person name="Crous P."/>
            <person name="Grigoriev I."/>
        </authorList>
    </citation>
    <scope>NUCLEOTIDE SEQUENCE</scope>
    <source>
        <strain evidence="2">CBS 480.64</strain>
    </source>
</reference>
<keyword evidence="3" id="KW-1185">Reference proteome</keyword>
<keyword evidence="1" id="KW-0812">Transmembrane</keyword>
<proteinExistence type="predicted"/>
<evidence type="ECO:0000313" key="3">
    <source>
        <dbReference type="Proteomes" id="UP000799421"/>
    </source>
</evidence>
<protein>
    <recommendedName>
        <fullName evidence="4">Transmembrane protein 135 N-terminal domain-containing protein</fullName>
    </recommendedName>
</protein>
<dbReference type="PANTHER" id="PTHR12459:SF19">
    <property type="entry name" value="TRANSMEMBRANE PROTEIN 135 N-TERMINAL DOMAIN-CONTAINING PROTEIN"/>
    <property type="match status" value="1"/>
</dbReference>
<evidence type="ECO:0000313" key="2">
    <source>
        <dbReference type="EMBL" id="KAF2863912.1"/>
    </source>
</evidence>
<keyword evidence="1" id="KW-0472">Membrane</keyword>
<gene>
    <name evidence="2" type="ORF">K470DRAFT_254779</name>
</gene>
<keyword evidence="1" id="KW-1133">Transmembrane helix</keyword>
<sequence>MGRDKIDPITRAALRYTISPSEYEALHKYIISRAPSRVQKCAPQPPRYEKMTKGNSEGGDYTAAALRAALRVFGTTYLGLKAWDSLIQAVSKRPPKKSQGNARTSLSFAAILFFYRLFDRFFRRLRLSLLDEKAIPFRKRNPLIARLLTSVYTPAVGASLSGFFLLLSPAKRLRSTLAIYSLTRSLEFVYNALENGEIIWPNGRPWWFGSWMLMPFATAQLLHCLVFNRDCFPSSYGRLLHSNGPEYVFRKGHSLSSFDVVDALASMSTLGWPNYISPILFPNKPTNLPPTLTKIRAITDSAHPGITNSSCALLHPKDPSCSRVYLTTILSTYPGIVKVFTIIYTALALLSYRKYKTKGLSETLNTLAARILKAALLATGSTATCWGSACLFANYLPRRALPTKRWYLSGFLAGMWAVVAPKERAMFTYSARVALQSALDVARKKGYLKRQRGLEVMLFTVALACTGCVVETDSKSLRSNLLVKTWETGLKGM</sequence>
<feature type="transmembrane region" description="Helical" evidence="1">
    <location>
        <begin position="206"/>
        <end position="228"/>
    </location>
</feature>
<feature type="transmembrane region" description="Helical" evidence="1">
    <location>
        <begin position="143"/>
        <end position="167"/>
    </location>
</feature>
<dbReference type="Proteomes" id="UP000799421">
    <property type="component" value="Unassembled WGS sequence"/>
</dbReference>
<evidence type="ECO:0000256" key="1">
    <source>
        <dbReference type="SAM" id="Phobius"/>
    </source>
</evidence>
<evidence type="ECO:0008006" key="4">
    <source>
        <dbReference type="Google" id="ProtNLM"/>
    </source>
</evidence>
<feature type="transmembrane region" description="Helical" evidence="1">
    <location>
        <begin position="324"/>
        <end position="351"/>
    </location>
</feature>
<dbReference type="EMBL" id="MU005959">
    <property type="protein sequence ID" value="KAF2863912.1"/>
    <property type="molecule type" value="Genomic_DNA"/>
</dbReference>
<dbReference type="AlphaFoldDB" id="A0A6A7C9L5"/>
<dbReference type="OrthoDB" id="291792at2759"/>